<comment type="caution">
    <text evidence="2">The sequence shown here is derived from an EMBL/GenBank/DDBJ whole genome shotgun (WGS) entry which is preliminary data.</text>
</comment>
<accession>A0A813X844</accession>
<gene>
    <name evidence="2" type="ORF">OXX778_LOCUS9774</name>
</gene>
<evidence type="ECO:0000313" key="2">
    <source>
        <dbReference type="EMBL" id="CAF0867801.1"/>
    </source>
</evidence>
<dbReference type="InterPro" id="IPR038717">
    <property type="entry name" value="Tc1-like_DDE_dom"/>
</dbReference>
<organism evidence="2 3">
    <name type="scientific">Brachionus calyciflorus</name>
    <dbReference type="NCBI Taxonomy" id="104777"/>
    <lineage>
        <taxon>Eukaryota</taxon>
        <taxon>Metazoa</taxon>
        <taxon>Spiralia</taxon>
        <taxon>Gnathifera</taxon>
        <taxon>Rotifera</taxon>
        <taxon>Eurotatoria</taxon>
        <taxon>Monogononta</taxon>
        <taxon>Pseudotrocha</taxon>
        <taxon>Ploima</taxon>
        <taxon>Brachionidae</taxon>
        <taxon>Brachionus</taxon>
    </lineage>
</organism>
<dbReference type="OrthoDB" id="6767270at2759"/>
<evidence type="ECO:0000259" key="1">
    <source>
        <dbReference type="Pfam" id="PF13358"/>
    </source>
</evidence>
<evidence type="ECO:0000313" key="3">
    <source>
        <dbReference type="Proteomes" id="UP000663879"/>
    </source>
</evidence>
<dbReference type="Pfam" id="PF13358">
    <property type="entry name" value="DDE_3"/>
    <property type="match status" value="1"/>
</dbReference>
<name>A0A813X844_9BILA</name>
<dbReference type="EMBL" id="CAJNOC010001471">
    <property type="protein sequence ID" value="CAF0867801.1"/>
    <property type="molecule type" value="Genomic_DNA"/>
</dbReference>
<protein>
    <recommendedName>
        <fullName evidence="1">Tc1-like transposase DDE domain-containing protein</fullName>
    </recommendedName>
</protein>
<proteinExistence type="predicted"/>
<dbReference type="InterPro" id="IPR036397">
    <property type="entry name" value="RNaseH_sf"/>
</dbReference>
<dbReference type="AlphaFoldDB" id="A0A813X844"/>
<dbReference type="Proteomes" id="UP000663879">
    <property type="component" value="Unassembled WGS sequence"/>
</dbReference>
<keyword evidence="3" id="KW-1185">Reference proteome</keyword>
<dbReference type="Gene3D" id="3.30.420.10">
    <property type="entry name" value="Ribonuclease H-like superfamily/Ribonuclease H"/>
    <property type="match status" value="1"/>
</dbReference>
<reference evidence="2" key="1">
    <citation type="submission" date="2021-02" db="EMBL/GenBank/DDBJ databases">
        <authorList>
            <person name="Nowell W R."/>
        </authorList>
    </citation>
    <scope>NUCLEOTIDE SEQUENCE</scope>
    <source>
        <strain evidence="2">Ploen Becks lab</strain>
    </source>
</reference>
<dbReference type="GO" id="GO:0003676">
    <property type="term" value="F:nucleic acid binding"/>
    <property type="evidence" value="ECO:0007669"/>
    <property type="project" value="InterPro"/>
</dbReference>
<sequence length="66" mass="7831">MIESIQHKKNIQILANSSIKWDRTPAYPPDLNPIEDLWSDMKDFVRKKLCKTNEEINKTFKNITQI</sequence>
<feature type="domain" description="Tc1-like transposase DDE" evidence="1">
    <location>
        <begin position="7"/>
        <end position="55"/>
    </location>
</feature>